<accession>A0A5C5R7I5</accession>
<keyword evidence="4" id="KW-1185">Reference proteome</keyword>
<comment type="caution">
    <text evidence="3">The sequence shown here is derived from an EMBL/GenBank/DDBJ whole genome shotgun (WGS) entry which is preliminary data.</text>
</comment>
<dbReference type="InterPro" id="IPR024590">
    <property type="entry name" value="HrpA_C"/>
</dbReference>
<evidence type="ECO:0000313" key="4">
    <source>
        <dbReference type="Proteomes" id="UP000319792"/>
    </source>
</evidence>
<dbReference type="InterPro" id="IPR011709">
    <property type="entry name" value="DEAD-box_helicase_OB_fold"/>
</dbReference>
<protein>
    <submittedName>
        <fullName evidence="3">DUF3418 domain-containing protein</fullName>
    </submittedName>
</protein>
<dbReference type="Pfam" id="PF07717">
    <property type="entry name" value="OB_NTP_bind"/>
    <property type="match status" value="1"/>
</dbReference>
<dbReference type="Proteomes" id="UP000319792">
    <property type="component" value="Unassembled WGS sequence"/>
</dbReference>
<feature type="non-terminal residue" evidence="3">
    <location>
        <position position="1"/>
    </location>
</feature>
<organism evidence="3 4">
    <name type="scientific">Tsukamurella sputi</name>
    <dbReference type="NCBI Taxonomy" id="2591848"/>
    <lineage>
        <taxon>Bacteria</taxon>
        <taxon>Bacillati</taxon>
        <taxon>Actinomycetota</taxon>
        <taxon>Actinomycetes</taxon>
        <taxon>Mycobacteriales</taxon>
        <taxon>Tsukamurellaceae</taxon>
        <taxon>Tsukamurella</taxon>
    </lineage>
</organism>
<dbReference type="EMBL" id="VIGV01000224">
    <property type="protein sequence ID" value="TWS18646.1"/>
    <property type="molecule type" value="Genomic_DNA"/>
</dbReference>
<reference evidence="3 4" key="2">
    <citation type="submission" date="2019-08" db="EMBL/GenBank/DDBJ databases">
        <title>Tsukamurella conjunctivitidis sp. nov., Tsukamurella assacharolytica sp. nov. and Tsukamurella sputae sp. nov. isolated from patients with conjunctivitis, bacteraemia (lymphoma) and respiratory infection (sputum) in Hong Kong.</title>
        <authorList>
            <person name="Fok K.M.N."/>
            <person name="Fong J.Y.H."/>
        </authorList>
    </citation>
    <scope>NUCLEOTIDE SEQUENCE [LARGE SCALE GENOMIC DNA]</scope>
    <source>
        <strain evidence="3 4">HKU70</strain>
    </source>
</reference>
<gene>
    <name evidence="3" type="ORF">FK268_23910</name>
</gene>
<feature type="non-terminal residue" evidence="3">
    <location>
        <position position="171"/>
    </location>
</feature>
<dbReference type="OrthoDB" id="9805617at2"/>
<evidence type="ECO:0000313" key="3">
    <source>
        <dbReference type="EMBL" id="TWS18646.1"/>
    </source>
</evidence>
<proteinExistence type="predicted"/>
<name>A0A5C5R7I5_9ACTN</name>
<feature type="domain" description="DEAD-box helicase OB fold" evidence="1">
    <location>
        <begin position="8"/>
        <end position="83"/>
    </location>
</feature>
<dbReference type="Pfam" id="PF11898">
    <property type="entry name" value="DUF3418"/>
    <property type="match status" value="1"/>
</dbReference>
<dbReference type="AlphaFoldDB" id="A0A5C5R7I5"/>
<reference evidence="3 4" key="1">
    <citation type="submission" date="2019-06" db="EMBL/GenBank/DDBJ databases">
        <authorList>
            <person name="Teng J.L.L."/>
            <person name="Lee H.H."/>
            <person name="Lau S.K.P."/>
            <person name="Woo P.C.Y."/>
        </authorList>
    </citation>
    <scope>NUCLEOTIDE SEQUENCE [LARGE SCALE GENOMIC DNA]</scope>
    <source>
        <strain evidence="3 4">HKU70</strain>
    </source>
</reference>
<evidence type="ECO:0000259" key="2">
    <source>
        <dbReference type="Pfam" id="PF11898"/>
    </source>
</evidence>
<feature type="domain" description="RNA helicase HrpA C-terminal" evidence="2">
    <location>
        <begin position="97"/>
        <end position="171"/>
    </location>
</feature>
<evidence type="ECO:0000259" key="1">
    <source>
        <dbReference type="Pfam" id="PF07717"/>
    </source>
</evidence>
<sequence>PSFSEDQIHRAILVGSLDQIGELGEEKFYSGANGRKFKIFPGSALYRKPPKWIMALEIVETSQVFARMNAAINPEWLESLAQHLLKREYTEPHWSKQQGQAAAYETVRLFNLAIIKNRIVSFGRIKPEVSRELLIREGLVEGEIQTRAPFYRINRKTILKVAEMEEKTRRR</sequence>